<evidence type="ECO:0000256" key="1">
    <source>
        <dbReference type="SAM" id="MobiDB-lite"/>
    </source>
</evidence>
<dbReference type="Proteomes" id="UP000003963">
    <property type="component" value="Unassembled WGS sequence"/>
</dbReference>
<evidence type="ECO:0000313" key="2">
    <source>
        <dbReference type="EMBL" id="EFL21957.1"/>
    </source>
</evidence>
<feature type="compositionally biased region" description="Low complexity" evidence="1">
    <location>
        <begin position="673"/>
        <end position="693"/>
    </location>
</feature>
<name>D9WQY0_9ACTN</name>
<feature type="region of interest" description="Disordered" evidence="1">
    <location>
        <begin position="673"/>
        <end position="763"/>
    </location>
</feature>
<organism evidence="2 3">
    <name type="scientific">Streptomyces himastatinicus ATCC 53653</name>
    <dbReference type="NCBI Taxonomy" id="457427"/>
    <lineage>
        <taxon>Bacteria</taxon>
        <taxon>Bacillati</taxon>
        <taxon>Actinomycetota</taxon>
        <taxon>Actinomycetes</taxon>
        <taxon>Kitasatosporales</taxon>
        <taxon>Streptomycetaceae</taxon>
        <taxon>Streptomyces</taxon>
        <taxon>Streptomyces violaceusniger group</taxon>
    </lineage>
</organism>
<feature type="compositionally biased region" description="Basic and acidic residues" evidence="1">
    <location>
        <begin position="750"/>
        <end position="763"/>
    </location>
</feature>
<protein>
    <submittedName>
        <fullName evidence="2">Putative integrase</fullName>
    </submittedName>
</protein>
<dbReference type="Gene3D" id="3.30.420.10">
    <property type="entry name" value="Ribonuclease H-like superfamily/Ribonuclease H"/>
    <property type="match status" value="1"/>
</dbReference>
<sequence length="763" mass="85533">MMAARGFLQIAPGRRVALNGVEWTIEEVHGQLGRLVLADDGGRTETRSFRWLINHADLRLLPTVEASGRPLPVSRQPRTLADLTKDQLDRARLRAAHVLEAETGFREGHSARALPGEPRPAYDPDRTTLTQRRYAKAAEMEAMPHPEAVRLGLQYLSYRTLVRLSGLAGDSLLLACADGRWTRRRSGHRSITEEVREAIFAVKAECSERARVSLAARHRLMHQYMSERFPTFPTEKIPSRWTFAAVWEEWFGPGGARPRYERTAEAAAEAGVSGRMVVHRPGQVLVLDSTPMPVKLRETVFGDAVTATLTLALDLYTHGLPAFRLTLQSDTSVDVAMLLRDVMLPLPMRDGWGEDMEWPYAGVPADVIAEFTGHRVAALPFFAPETVTTDHGGPYKNHDLVEAEREIGCRILPARVLRQTDKFAVERQFLTVQTMLFEHLLGFTGGDVADRGADPERDASLTLAQAEHIIATWIVQIWQNRKLGEYAPSWAPGEEHSPNTLFAAAMEQGGFDLDFPEPSFYYKVLRKHHVKIHPRRGVKILGLWYHHPVLDEPRFLQPSARGGKHAGQWVVRSDRRDRRQVFFQNDADHETWHILRWRGLPAEGEIPAFSDKTAGALLAHVKANNIRIHSESELLEHLLGILGSVTPVDQWPSQAKKKAGKKRRVAQAREITRAQAAAADRPAAPAAADEPTPAEMPVAWAEHARTIDRAVDADRRRRREEALAGTRPVAPPTLHEALRRRPMFLLPPRDASEADRFAGEEEA</sequence>
<dbReference type="STRING" id="457427.SSOG_01669"/>
<keyword evidence="3" id="KW-1185">Reference proteome</keyword>
<proteinExistence type="predicted"/>
<evidence type="ECO:0000313" key="3">
    <source>
        <dbReference type="Proteomes" id="UP000003963"/>
    </source>
</evidence>
<dbReference type="HOGENOM" id="CLU_013110_1_0_11"/>
<reference evidence="2 3" key="1">
    <citation type="submission" date="2009-02" db="EMBL/GenBank/DDBJ databases">
        <title>Annotation of Streptomyces hygroscopicus strain ATCC 53653.</title>
        <authorList>
            <consortium name="The Broad Institute Genome Sequencing Platform"/>
            <consortium name="Broad Institute Microbial Sequencing Center"/>
            <person name="Fischbach M."/>
            <person name="Godfrey P."/>
            <person name="Ward D."/>
            <person name="Young S."/>
            <person name="Zeng Q."/>
            <person name="Koehrsen M."/>
            <person name="Alvarado L."/>
            <person name="Berlin A.M."/>
            <person name="Bochicchio J."/>
            <person name="Borenstein D."/>
            <person name="Chapman S.B."/>
            <person name="Chen Z."/>
            <person name="Engels R."/>
            <person name="Freedman E."/>
            <person name="Gellesch M."/>
            <person name="Goldberg J."/>
            <person name="Griggs A."/>
            <person name="Gujja S."/>
            <person name="Heilman E.R."/>
            <person name="Heiman D.I."/>
            <person name="Hepburn T.A."/>
            <person name="Howarth C."/>
            <person name="Jen D."/>
            <person name="Larson L."/>
            <person name="Lewis B."/>
            <person name="Mehta T."/>
            <person name="Park D."/>
            <person name="Pearson M."/>
            <person name="Richards J."/>
            <person name="Roberts A."/>
            <person name="Saif S."/>
            <person name="Shea T.D."/>
            <person name="Shenoy N."/>
            <person name="Sisk P."/>
            <person name="Stolte C."/>
            <person name="Sykes S.N."/>
            <person name="Thomson T."/>
            <person name="Walk T."/>
            <person name="White J."/>
            <person name="Yandava C."/>
            <person name="Straight P."/>
            <person name="Clardy J."/>
            <person name="Hung D."/>
            <person name="Kolter R."/>
            <person name="Mekalanos J."/>
            <person name="Walker S."/>
            <person name="Walsh C.T."/>
            <person name="Wieland-Brown L.C."/>
            <person name="Haas B."/>
            <person name="Nusbaum C."/>
            <person name="Birren B."/>
        </authorList>
    </citation>
    <scope>NUCLEOTIDE SEQUENCE [LARGE SCALE GENOMIC DNA]</scope>
    <source>
        <strain evidence="2 3">ATCC 53653</strain>
    </source>
</reference>
<gene>
    <name evidence="2" type="ORF">SSOG_01669</name>
</gene>
<dbReference type="GO" id="GO:0003676">
    <property type="term" value="F:nucleic acid binding"/>
    <property type="evidence" value="ECO:0007669"/>
    <property type="project" value="InterPro"/>
</dbReference>
<dbReference type="InterPro" id="IPR012337">
    <property type="entry name" value="RNaseH-like_sf"/>
</dbReference>
<dbReference type="AlphaFoldDB" id="D9WQY0"/>
<dbReference type="EMBL" id="GG657754">
    <property type="protein sequence ID" value="EFL21957.1"/>
    <property type="molecule type" value="Genomic_DNA"/>
</dbReference>
<accession>D9WQY0</accession>
<dbReference type="InterPro" id="IPR036397">
    <property type="entry name" value="RNaseH_sf"/>
</dbReference>
<dbReference type="SUPFAM" id="SSF53098">
    <property type="entry name" value="Ribonuclease H-like"/>
    <property type="match status" value="1"/>
</dbReference>
<feature type="compositionally biased region" description="Basic and acidic residues" evidence="1">
    <location>
        <begin position="702"/>
        <end position="722"/>
    </location>
</feature>